<proteinExistence type="predicted"/>
<sequence>MHLAQVAVLLTCGLASPAAARHASGAGVENVARAVPGSGSQSGSQAGSQSRVWYSIRCGRELTRTFPAVCYTPTARCDGENYVNPLYMEQCRACTCEKQLKGDCRQSSGHARSGHEVQAGAVPRKAQGQEEEEDDDEDDPDEDDEDDTNEDEDDSQADASANSDSETCPHVYDDEDDGDVYKRLNKDFEVERRDPSANKKTKTVRFVVRSPQTDKGEPITPTTMTTAMSTTMSTPQPTSTQGHTTASFRDWDDDEEFKKRSPETMEKRDPSANKKTKTVRFVVRSPRTDASEPTNTPSV</sequence>
<dbReference type="EMBL" id="JBGNUJ010000002">
    <property type="protein sequence ID" value="KAL3965052.1"/>
    <property type="molecule type" value="Genomic_DNA"/>
</dbReference>
<protein>
    <submittedName>
        <fullName evidence="1">Uncharacterized protein</fullName>
    </submittedName>
</protein>
<name>A0ACC4E9W9_PURLI</name>
<keyword evidence="2" id="KW-1185">Reference proteome</keyword>
<reference evidence="1" key="1">
    <citation type="submission" date="2024-12" db="EMBL/GenBank/DDBJ databases">
        <title>Comparative genomics and development of molecular markers within Purpureocillium lilacinum and among Purpureocillium species.</title>
        <authorList>
            <person name="Yeh Z.-Y."/>
            <person name="Ni N.-T."/>
            <person name="Lo P.-H."/>
            <person name="Mushyakhwo K."/>
            <person name="Lin C.-F."/>
            <person name="Nai Y.-S."/>
        </authorList>
    </citation>
    <scope>NUCLEOTIDE SEQUENCE</scope>
    <source>
        <strain evidence="1">NCHU-NPUST-175</strain>
    </source>
</reference>
<comment type="caution">
    <text evidence="1">The sequence shown here is derived from an EMBL/GenBank/DDBJ whole genome shotgun (WGS) entry which is preliminary data.</text>
</comment>
<evidence type="ECO:0000313" key="2">
    <source>
        <dbReference type="Proteomes" id="UP001638806"/>
    </source>
</evidence>
<gene>
    <name evidence="1" type="ORF">ACCO45_002056</name>
</gene>
<organism evidence="1 2">
    <name type="scientific">Purpureocillium lilacinum</name>
    <name type="common">Paecilomyces lilacinus</name>
    <dbReference type="NCBI Taxonomy" id="33203"/>
    <lineage>
        <taxon>Eukaryota</taxon>
        <taxon>Fungi</taxon>
        <taxon>Dikarya</taxon>
        <taxon>Ascomycota</taxon>
        <taxon>Pezizomycotina</taxon>
        <taxon>Sordariomycetes</taxon>
        <taxon>Hypocreomycetidae</taxon>
        <taxon>Hypocreales</taxon>
        <taxon>Ophiocordycipitaceae</taxon>
        <taxon>Purpureocillium</taxon>
    </lineage>
</organism>
<evidence type="ECO:0000313" key="1">
    <source>
        <dbReference type="EMBL" id="KAL3965052.1"/>
    </source>
</evidence>
<dbReference type="Proteomes" id="UP001638806">
    <property type="component" value="Unassembled WGS sequence"/>
</dbReference>
<accession>A0ACC4E9W9</accession>